<name>D5AWT5_RICPP</name>
<proteinExistence type="predicted"/>
<reference evidence="1 2" key="1">
    <citation type="journal article" date="2010" name="Genome Res.">
        <title>Genomic, proteomic, and transcriptomic analysis of virulent and avirulent Rickettsia prowazekii reveals its adaptive mutation capabilities.</title>
        <authorList>
            <person name="Bechah Y."/>
            <person name="El Karkouri K."/>
            <person name="Mediannikov O."/>
            <person name="Leroy Q."/>
            <person name="Pelletier N."/>
            <person name="Robert C."/>
            <person name="Medigue C."/>
            <person name="Mege J.L."/>
            <person name="Raoult D."/>
        </authorList>
    </citation>
    <scope>NUCLEOTIDE SEQUENCE [LARGE SCALE GENOMIC DNA]</scope>
    <source>
        <strain evidence="1 2">Rp22</strain>
    </source>
</reference>
<dbReference type="HOGENOM" id="CLU_3412850_0_0_5"/>
<sequence length="28" mass="3406">MRLIINNVPIRLHIDLCIQERITIYLIE</sequence>
<organism evidence="1 2">
    <name type="scientific">Rickettsia prowazekii (strain Rp22)</name>
    <dbReference type="NCBI Taxonomy" id="449216"/>
    <lineage>
        <taxon>Bacteria</taxon>
        <taxon>Pseudomonadati</taxon>
        <taxon>Pseudomonadota</taxon>
        <taxon>Alphaproteobacteria</taxon>
        <taxon>Rickettsiales</taxon>
        <taxon>Rickettsiaceae</taxon>
        <taxon>Rickettsieae</taxon>
        <taxon>Rickettsia</taxon>
        <taxon>typhus group</taxon>
    </lineage>
</organism>
<accession>D5AWT5</accession>
<evidence type="ECO:0000313" key="2">
    <source>
        <dbReference type="Proteomes" id="UP000006931"/>
    </source>
</evidence>
<dbReference type="KEGG" id="rpq:rpr22_0370"/>
<dbReference type="Proteomes" id="UP000006931">
    <property type="component" value="Chromosome"/>
</dbReference>
<dbReference type="EMBL" id="CP001584">
    <property type="protein sequence ID" value="ADE29874.1"/>
    <property type="molecule type" value="Genomic_DNA"/>
</dbReference>
<protein>
    <submittedName>
        <fullName evidence="1">Uncharacterized protein</fullName>
    </submittedName>
</protein>
<gene>
    <name evidence="1" type="ORF">rpr22_0370</name>
</gene>
<dbReference type="AlphaFoldDB" id="D5AWT5"/>
<evidence type="ECO:0000313" key="1">
    <source>
        <dbReference type="EMBL" id="ADE29874.1"/>
    </source>
</evidence>